<proteinExistence type="predicted"/>
<comment type="caution">
    <text evidence="3">The sequence shown here is derived from an EMBL/GenBank/DDBJ whole genome shotgun (WGS) entry which is preliminary data.</text>
</comment>
<feature type="transmembrane region" description="Helical" evidence="2">
    <location>
        <begin position="112"/>
        <end position="137"/>
    </location>
</feature>
<organism evidence="3 4">
    <name type="scientific">Bariatricus massiliensis</name>
    <dbReference type="NCBI Taxonomy" id="1745713"/>
    <lineage>
        <taxon>Bacteria</taxon>
        <taxon>Bacillati</taxon>
        <taxon>Bacillota</taxon>
        <taxon>Clostridia</taxon>
        <taxon>Lachnospirales</taxon>
        <taxon>Lachnospiraceae</taxon>
        <taxon>Bariatricus</taxon>
    </lineage>
</organism>
<protein>
    <submittedName>
        <fullName evidence="3">5-bromo-4-chloroindolyl phosphate hydrolysis family protein</fullName>
    </submittedName>
</protein>
<sequence length="424" mass="48316">MANRDWERFGEEIRRTVQNAVDSQDFERLNQTITNTINRAVDGAAQGMKNVGDVMGRAGRYGYHGDDRAGMTGRNKFRDEERKRGAYGQTEERFGYQPQVPMLYGKTTSSKVAAVIMAAVGYSLGACSFILFIIFMITGFTVNDFGLGFQILVVVFGILTAGFGITAGIGTSMLGRLKRFRAYLQTLAGKDYCNIKELAQNIRKSPQFVVKDVERMIAKGWFRQGHLDRQQTCLITSHQTYKQYVQMMEQAEQSRQEEERLRKQREADRAKTQQEYADMPEEVQRIIREGDAYIQKIHQCNDAIPGEEISAKISRMETLVDRIFDRVEQNPETVSDIRRLMEYYLPTTVKLLEAYEDLDAQPVQGENILSSKKEIEGTLDTLNMAFEKLLDDLFQDTAWDVASDISVLHTMLAQEGLTGNDFEK</sequence>
<feature type="compositionally biased region" description="Basic and acidic residues" evidence="1">
    <location>
        <begin position="252"/>
        <end position="272"/>
    </location>
</feature>
<gene>
    <name evidence="3" type="ORF">LIZ65_12260</name>
</gene>
<name>A0ABS8DI66_9FIRM</name>
<evidence type="ECO:0000313" key="3">
    <source>
        <dbReference type="EMBL" id="MCB7388060.1"/>
    </source>
</evidence>
<keyword evidence="2" id="KW-0472">Membrane</keyword>
<reference evidence="3 4" key="1">
    <citation type="submission" date="2021-10" db="EMBL/GenBank/DDBJ databases">
        <title>Collection of gut derived symbiotic bacterial strains cultured from healthy donors.</title>
        <authorList>
            <person name="Lin H."/>
            <person name="Littmann E."/>
            <person name="Kohout C."/>
            <person name="Pamer E.G."/>
        </authorList>
    </citation>
    <scope>NUCLEOTIDE SEQUENCE [LARGE SCALE GENOMIC DNA]</scope>
    <source>
        <strain evidence="3 4">DFI.1.165</strain>
    </source>
</reference>
<dbReference type="Proteomes" id="UP001299546">
    <property type="component" value="Unassembled WGS sequence"/>
</dbReference>
<dbReference type="Pfam" id="PF10112">
    <property type="entry name" value="Halogen_Hydrol"/>
    <property type="match status" value="1"/>
</dbReference>
<dbReference type="RefSeq" id="WP_066730984.1">
    <property type="nucleotide sequence ID" value="NZ_JAJCIQ010000004.1"/>
</dbReference>
<keyword evidence="2" id="KW-1133">Transmembrane helix</keyword>
<dbReference type="InterPro" id="IPR018770">
    <property type="entry name" value="ChloroindolylP_hydrolase"/>
</dbReference>
<evidence type="ECO:0000256" key="1">
    <source>
        <dbReference type="SAM" id="MobiDB-lite"/>
    </source>
</evidence>
<feature type="transmembrane region" description="Helical" evidence="2">
    <location>
        <begin position="149"/>
        <end position="174"/>
    </location>
</feature>
<keyword evidence="2" id="KW-0812">Transmembrane</keyword>
<evidence type="ECO:0000313" key="4">
    <source>
        <dbReference type="Proteomes" id="UP001299546"/>
    </source>
</evidence>
<feature type="region of interest" description="Disordered" evidence="1">
    <location>
        <begin position="252"/>
        <end position="278"/>
    </location>
</feature>
<keyword evidence="4" id="KW-1185">Reference proteome</keyword>
<evidence type="ECO:0000256" key="2">
    <source>
        <dbReference type="SAM" id="Phobius"/>
    </source>
</evidence>
<dbReference type="EMBL" id="JAJCIS010000008">
    <property type="protein sequence ID" value="MCB7388060.1"/>
    <property type="molecule type" value="Genomic_DNA"/>
</dbReference>
<accession>A0ABS8DI66</accession>